<proteinExistence type="predicted"/>
<dbReference type="Gene3D" id="3.40.630.30">
    <property type="match status" value="1"/>
</dbReference>
<dbReference type="Pfam" id="PF13673">
    <property type="entry name" value="Acetyltransf_10"/>
    <property type="match status" value="1"/>
</dbReference>
<dbReference type="Proteomes" id="UP000003919">
    <property type="component" value="Unassembled WGS sequence"/>
</dbReference>
<organism evidence="4 5">
    <name type="scientific">Algoriphagus machipongonensis</name>
    <dbReference type="NCBI Taxonomy" id="388413"/>
    <lineage>
        <taxon>Bacteria</taxon>
        <taxon>Pseudomonadati</taxon>
        <taxon>Bacteroidota</taxon>
        <taxon>Cytophagia</taxon>
        <taxon>Cytophagales</taxon>
        <taxon>Cyclobacteriaceae</taxon>
        <taxon>Algoriphagus</taxon>
    </lineage>
</organism>
<accession>A3HWF7</accession>
<gene>
    <name evidence="4" type="ORF">ALPR1_17878</name>
</gene>
<name>A3HWF7_9BACT</name>
<dbReference type="HOGENOM" id="CLU_013985_21_0_10"/>
<keyword evidence="5" id="KW-1185">Reference proteome</keyword>
<dbReference type="OrthoDB" id="9789605at2"/>
<evidence type="ECO:0000313" key="4">
    <source>
        <dbReference type="EMBL" id="EAZ80930.1"/>
    </source>
</evidence>
<dbReference type="GO" id="GO:0016747">
    <property type="term" value="F:acyltransferase activity, transferring groups other than amino-acyl groups"/>
    <property type="evidence" value="ECO:0007669"/>
    <property type="project" value="InterPro"/>
</dbReference>
<evidence type="ECO:0000256" key="2">
    <source>
        <dbReference type="ARBA" id="ARBA00023315"/>
    </source>
</evidence>
<protein>
    <submittedName>
        <fullName evidence="4">Toxin-antitoxin system, toxin component, GNAT family</fullName>
    </submittedName>
</protein>
<dbReference type="STRING" id="388413.ALPR1_17878"/>
<comment type="caution">
    <text evidence="4">The sequence shown here is derived from an EMBL/GenBank/DDBJ whole genome shotgun (WGS) entry which is preliminary data.</text>
</comment>
<dbReference type="SUPFAM" id="SSF55729">
    <property type="entry name" value="Acyl-CoA N-acyltransferases (Nat)"/>
    <property type="match status" value="1"/>
</dbReference>
<dbReference type="InterPro" id="IPR000182">
    <property type="entry name" value="GNAT_dom"/>
</dbReference>
<keyword evidence="1" id="KW-0808">Transferase</keyword>
<evidence type="ECO:0000313" key="5">
    <source>
        <dbReference type="Proteomes" id="UP000003919"/>
    </source>
</evidence>
<keyword evidence="2" id="KW-0012">Acyltransferase</keyword>
<dbReference type="EMBL" id="AAXU02000001">
    <property type="protein sequence ID" value="EAZ80930.1"/>
    <property type="molecule type" value="Genomic_DNA"/>
</dbReference>
<reference evidence="4 5" key="1">
    <citation type="journal article" date="2011" name="J. Bacteriol.">
        <title>Complete genome sequence of Algoriphagus sp. PR1, bacterial prey of a colony-forming choanoflagellate.</title>
        <authorList>
            <person name="Alegado R.A."/>
            <person name="Ferriera S."/>
            <person name="Nusbaum C."/>
            <person name="Young S.K."/>
            <person name="Zeng Q."/>
            <person name="Imamovic A."/>
            <person name="Fairclough S.R."/>
            <person name="King N."/>
        </authorList>
    </citation>
    <scope>NUCLEOTIDE SEQUENCE [LARGE SCALE GENOMIC DNA]</scope>
    <source>
        <strain evidence="4 5">PR1</strain>
    </source>
</reference>
<dbReference type="PANTHER" id="PTHR43800">
    <property type="entry name" value="PEPTIDYL-LYSINE N-ACETYLTRANSFERASE YJAB"/>
    <property type="match status" value="1"/>
</dbReference>
<dbReference type="RefSeq" id="WP_008202540.1">
    <property type="nucleotide sequence ID" value="NZ_CM001023.1"/>
</dbReference>
<feature type="domain" description="N-acetyltransferase" evidence="3">
    <location>
        <begin position="1"/>
        <end position="142"/>
    </location>
</feature>
<dbReference type="PANTHER" id="PTHR43800:SF1">
    <property type="entry name" value="PEPTIDYL-LYSINE N-ACETYLTRANSFERASE YJAB"/>
    <property type="match status" value="1"/>
</dbReference>
<sequence length="142" mass="16616">MNIVKFKEEHRDQILKVWEDSVLKSHDFLNPDDFQEIKKLVNSIDFNDLEVYCLIDQNKVHGFIGVADQNIEMLFIAPSHFGQGLGKRLVNFAILELEAKKVDVNEQNRNAVGFYQKLGFQTFERTELDDQGRNYPLLRMKL</sequence>
<evidence type="ECO:0000259" key="3">
    <source>
        <dbReference type="PROSITE" id="PS51186"/>
    </source>
</evidence>
<evidence type="ECO:0000256" key="1">
    <source>
        <dbReference type="ARBA" id="ARBA00022679"/>
    </source>
</evidence>
<dbReference type="InterPro" id="IPR016181">
    <property type="entry name" value="Acyl_CoA_acyltransferase"/>
</dbReference>
<dbReference type="eggNOG" id="COG0456">
    <property type="taxonomic scope" value="Bacteria"/>
</dbReference>
<dbReference type="AlphaFoldDB" id="A3HWF7"/>
<dbReference type="PROSITE" id="PS51186">
    <property type="entry name" value="GNAT"/>
    <property type="match status" value="1"/>
</dbReference>
<dbReference type="CDD" id="cd04301">
    <property type="entry name" value="NAT_SF"/>
    <property type="match status" value="1"/>
</dbReference>